<dbReference type="Proteomes" id="UP000018837">
    <property type="component" value="Unassembled WGS sequence"/>
</dbReference>
<dbReference type="InterPro" id="IPR054297">
    <property type="entry name" value="DUF7033"/>
</dbReference>
<name>W2C2G9_9BACT</name>
<gene>
    <name evidence="2" type="ORF">N425_10010</name>
</gene>
<protein>
    <recommendedName>
        <fullName evidence="1">DUF7033 domain-containing protein</fullName>
    </recommendedName>
</protein>
<proteinExistence type="predicted"/>
<organism evidence="2 3">
    <name type="scientific">Tannerella sp. oral taxon BU063 isolate Cell 2</name>
    <dbReference type="NCBI Taxonomy" id="1411148"/>
    <lineage>
        <taxon>Bacteria</taxon>
        <taxon>Pseudomonadati</taxon>
        <taxon>Bacteroidota</taxon>
        <taxon>Bacteroidia</taxon>
        <taxon>Bacteroidales</taxon>
        <taxon>Tannerellaceae</taxon>
        <taxon>Tannerella</taxon>
    </lineage>
</organism>
<sequence length="451" mass="51590">MDEIQAYILRFLLGDSVPEDVCRAVGYTADEQAFHTFRLVILPSGFFDEDVYGTPRSMPTLPLPVIKGGDGKAVDGDLPILFGRPEITRRGHTVVLHADVIAGAYFLLSRYEEWMRPDVRDVHGRFPGKESIAHRAGFLRRPLVDDYGRLLRRLLREVGCVAPEPHAAFSQINLTHDVDAPFFCRTLRSMARELLRGHFISAIRGHFGRLEDDPYYTFPWMLQQDDRMRTIFGADHCRPILFFRAGGNDVEDRPHYDLHGRDIGRLLQLCRDYDVEIGLHASHEAGRRPELIAREKAALENAIDRPVTLNRHHFLGLREPQHMEALEDAGITDDYTMGYADQVGFRLGTARPVRCIYPATRHLSRCLTLHPLTVMECTLSAERYMHLDEREAFRIIIELAEETRRAHGSLTLLWHNTSATPRAGYLKNLYSRTLVLLADSAYESLRRQPRG</sequence>
<reference evidence="2 3" key="1">
    <citation type="submission" date="2013-11" db="EMBL/GenBank/DDBJ databases">
        <title>Single cell genomics of uncultured Tannerella BU063 (oral taxon 286).</title>
        <authorList>
            <person name="Beall C.J."/>
            <person name="Campbell A.G."/>
            <person name="Griffen A.L."/>
            <person name="Podar M."/>
            <person name="Leys E.J."/>
        </authorList>
    </citation>
    <scope>NUCLEOTIDE SEQUENCE [LARGE SCALE GENOMIC DNA]</scope>
    <source>
        <strain evidence="2">Cell 2</strain>
    </source>
</reference>
<dbReference type="AlphaFoldDB" id="W2C2G9"/>
<dbReference type="EMBL" id="AYUF01000482">
    <property type="protein sequence ID" value="ETK01414.1"/>
    <property type="molecule type" value="Genomic_DNA"/>
</dbReference>
<evidence type="ECO:0000259" key="1">
    <source>
        <dbReference type="Pfam" id="PF23019"/>
    </source>
</evidence>
<comment type="caution">
    <text evidence="2">The sequence shown here is derived from an EMBL/GenBank/DDBJ whole genome shotgun (WGS) entry which is preliminary data.</text>
</comment>
<evidence type="ECO:0000313" key="2">
    <source>
        <dbReference type="EMBL" id="ETK01414.1"/>
    </source>
</evidence>
<dbReference type="Pfam" id="PF23019">
    <property type="entry name" value="DUF7033"/>
    <property type="match status" value="1"/>
</dbReference>
<evidence type="ECO:0000313" key="3">
    <source>
        <dbReference type="Proteomes" id="UP000018837"/>
    </source>
</evidence>
<feature type="domain" description="DUF7033" evidence="1">
    <location>
        <begin position="97"/>
        <end position="184"/>
    </location>
</feature>
<dbReference type="CDD" id="cd10931">
    <property type="entry name" value="CE4_u7"/>
    <property type="match status" value="1"/>
</dbReference>
<accession>W2C2G9</accession>
<dbReference type="Gene3D" id="3.20.20.370">
    <property type="entry name" value="Glycoside hydrolase/deacetylase"/>
    <property type="match status" value="1"/>
</dbReference>
<dbReference type="PATRIC" id="fig|1411148.3.peg.1606"/>